<comment type="caution">
    <text evidence="2">The sequence shown here is derived from an EMBL/GenBank/DDBJ whole genome shotgun (WGS) entry which is preliminary data.</text>
</comment>
<evidence type="ECO:0000313" key="2">
    <source>
        <dbReference type="EMBL" id="OIQ74636.1"/>
    </source>
</evidence>
<proteinExistence type="predicted"/>
<dbReference type="Pfam" id="PF18821">
    <property type="entry name" value="LPD7"/>
    <property type="match status" value="1"/>
</dbReference>
<dbReference type="AlphaFoldDB" id="A0A1J5Q401"/>
<name>A0A1J5Q401_9ZZZZ</name>
<organism evidence="2">
    <name type="scientific">mine drainage metagenome</name>
    <dbReference type="NCBI Taxonomy" id="410659"/>
    <lineage>
        <taxon>unclassified sequences</taxon>
        <taxon>metagenomes</taxon>
        <taxon>ecological metagenomes</taxon>
    </lineage>
</organism>
<feature type="domain" description="Large polyvalent protein-associated" evidence="1">
    <location>
        <begin position="286"/>
        <end position="371"/>
    </location>
</feature>
<protein>
    <recommendedName>
        <fullName evidence="1">Large polyvalent protein-associated domain-containing protein</fullName>
    </recommendedName>
</protein>
<accession>A0A1J5Q401</accession>
<sequence length="524" mass="57567">MANDGQRDRGVQPSSVLARLQVELRERHEQAVDKDRYAEIRQHLDCSQLLARLSHTHGLNVELYQVTTAKDGSPRIRCGSRVLSPSDFLSKQLGLPWKEAAQILRQVYEHQLGKKVTTVGGMATSSQLWTVFKAEQLAGKPIVRQRLQAFDAETATRRSALFAALKIKQANGLAGLTGPRRKAELSLAKLKMVTLKAEFTAERRVLRKTIQPLQAVAWRLFLQAQAQAGIEEALAILRKLDDTARAAPDQAICGTILLEDSEDEKKRRRRAAKSVAVILKTLVHVVEINGDITYSQHGRAVLRDEGQSIAVLDQESEEAIAAALLLAREKFGINLRLTGSPEFQRRVVAVAVEQGIAVRFIDPQLDAIRQQTVDEKRHVVRTPSLKAKLAHATAPAGIVDIARPNESERQMQDASMAVLDRQSGDSHEMVPEPPLRQTAAEWIATTAEKPSAQPYRTGSAKAVYAVVYVADDGIVIDHGRSVAIYPVPSGLILQVGDKVVVGKTQSLSLPHVPEQVSGKNVPSR</sequence>
<dbReference type="InterPro" id="IPR040677">
    <property type="entry name" value="LPD7"/>
</dbReference>
<evidence type="ECO:0000259" key="1">
    <source>
        <dbReference type="Pfam" id="PF18821"/>
    </source>
</evidence>
<reference evidence="2" key="1">
    <citation type="submission" date="2016-10" db="EMBL/GenBank/DDBJ databases">
        <title>Sequence of Gallionella enrichment culture.</title>
        <authorList>
            <person name="Poehlein A."/>
            <person name="Muehling M."/>
            <person name="Daniel R."/>
        </authorList>
    </citation>
    <scope>NUCLEOTIDE SEQUENCE</scope>
</reference>
<dbReference type="EMBL" id="MLJW01002437">
    <property type="protein sequence ID" value="OIQ74636.1"/>
    <property type="molecule type" value="Genomic_DNA"/>
</dbReference>
<gene>
    <name evidence="2" type="ORF">GALL_437090</name>
</gene>